<dbReference type="InterPro" id="IPR005625">
    <property type="entry name" value="PepSY-ass_TM"/>
</dbReference>
<dbReference type="PANTHER" id="PTHR34219:SF3">
    <property type="entry name" value="BLL7967 PROTEIN"/>
    <property type="match status" value="1"/>
</dbReference>
<proteinExistence type="predicted"/>
<feature type="transmembrane region" description="Helical" evidence="1">
    <location>
        <begin position="207"/>
        <end position="229"/>
    </location>
</feature>
<keyword evidence="3" id="KW-1185">Reference proteome</keyword>
<gene>
    <name evidence="2" type="ORF">GCM10010946_13810</name>
</gene>
<feature type="transmembrane region" description="Helical" evidence="1">
    <location>
        <begin position="362"/>
        <end position="383"/>
    </location>
</feature>
<keyword evidence="1" id="KW-0812">Transmembrane</keyword>
<comment type="caution">
    <text evidence="2">The sequence shown here is derived from an EMBL/GenBank/DDBJ whole genome shotgun (WGS) entry which is preliminary data.</text>
</comment>
<evidence type="ECO:0000313" key="2">
    <source>
        <dbReference type="EMBL" id="GGX36977.1"/>
    </source>
</evidence>
<keyword evidence="1" id="KW-1133">Transmembrane helix</keyword>
<protein>
    <recommendedName>
        <fullName evidence="4">PepSY domain-containing protein</fullName>
    </recommendedName>
</protein>
<feature type="transmembrane region" description="Helical" evidence="1">
    <location>
        <begin position="21"/>
        <end position="43"/>
    </location>
</feature>
<evidence type="ECO:0000256" key="1">
    <source>
        <dbReference type="SAM" id="Phobius"/>
    </source>
</evidence>
<accession>A0ABQ2XX29</accession>
<keyword evidence="1" id="KW-0472">Membrane</keyword>
<organism evidence="2 3">
    <name type="scientific">Undibacterium squillarum</name>
    <dbReference type="NCBI Taxonomy" id="1131567"/>
    <lineage>
        <taxon>Bacteria</taxon>
        <taxon>Pseudomonadati</taxon>
        <taxon>Pseudomonadota</taxon>
        <taxon>Betaproteobacteria</taxon>
        <taxon>Burkholderiales</taxon>
        <taxon>Oxalobacteraceae</taxon>
        <taxon>Undibacterium</taxon>
    </lineage>
</organism>
<name>A0ABQ2XX29_9BURK</name>
<evidence type="ECO:0008006" key="4">
    <source>
        <dbReference type="Google" id="ProtNLM"/>
    </source>
</evidence>
<dbReference type="Proteomes" id="UP000653343">
    <property type="component" value="Unassembled WGS sequence"/>
</dbReference>
<reference evidence="3" key="1">
    <citation type="journal article" date="2019" name="Int. J. Syst. Evol. Microbiol.">
        <title>The Global Catalogue of Microorganisms (GCM) 10K type strain sequencing project: providing services to taxonomists for standard genome sequencing and annotation.</title>
        <authorList>
            <consortium name="The Broad Institute Genomics Platform"/>
            <consortium name="The Broad Institute Genome Sequencing Center for Infectious Disease"/>
            <person name="Wu L."/>
            <person name="Ma J."/>
        </authorList>
    </citation>
    <scope>NUCLEOTIDE SEQUENCE [LARGE SCALE GENOMIC DNA]</scope>
    <source>
        <strain evidence="3">KCTC 23917</strain>
    </source>
</reference>
<evidence type="ECO:0000313" key="3">
    <source>
        <dbReference type="Proteomes" id="UP000653343"/>
    </source>
</evidence>
<feature type="transmembrane region" description="Helical" evidence="1">
    <location>
        <begin position="165"/>
        <end position="186"/>
    </location>
</feature>
<dbReference type="Pfam" id="PF03929">
    <property type="entry name" value="PepSY_TM"/>
    <property type="match status" value="1"/>
</dbReference>
<dbReference type="EMBL" id="BMYU01000002">
    <property type="protein sequence ID" value="GGX36977.1"/>
    <property type="molecule type" value="Genomic_DNA"/>
</dbReference>
<sequence>MPAFFSMISATLRRILRQLHLWSALLFGLMLLLAGLTGSVLAWRHELDAVLIPALMRVQPPPTANGCDQHCQATSIAWLSQQSGYGPPSMVSLPLHANQAMVAWYKLPSSESGLPRQRQVMLDPYRQQILGERIWGEAGWQKAQWMPGLFALHRYLLLGDTGKTIMAVSGLVLAFSSLLGLLLWLPRNSISAWRRAFSVHWRGSTHALLYSLHKSSGAIVTVVLIMLGITGCYFNQPGWFAGILPDKPVAAAKEKRAKVKEPVPVWNAADIQHWLQQAQQAYPQGRITRLQLPASASGKAELRVLQAAEPRLHEGNTRISYSLKEQRISAIKDPQLASGAEAVVSWFYPLHSGEAFGFAGKVLISVSGIALTFLILSGLYLWWKRRKPRR</sequence>
<dbReference type="PANTHER" id="PTHR34219">
    <property type="entry name" value="IRON-REGULATED INNER MEMBRANE PROTEIN-RELATED"/>
    <property type="match status" value="1"/>
</dbReference>